<sequence>MNSDNDYMKIKPPTTYKEQVEIFQKRNLHIENSEFAEKYLQRVNYYRLSAYAITFKDPLCKEHYTENSTFEKLTSLYEFDRRLRLLLLGVLETIEISFRTHISYEIAHKFGPLGYKDKENFIKEKYHKESLDELENLISRSRKGELFIEHHFKKYNGNIPIWAAIEVTSFGYISKLYRNLNEDLKRHIAKVYYNIPYLYLESWLQTLSNVRNVCAHYGRLYNKKLTFKPRLFKEDLKNFNNQKIYAAIYIIQRLLTREESRRFLIDLEALILEYDENIDFLHIGFPTNWKENLIQQE</sequence>
<name>A0ABW5C3P7_9BACI</name>
<keyword evidence="2" id="KW-1185">Reference proteome</keyword>
<dbReference type="RefSeq" id="WP_247347458.1">
    <property type="nucleotide sequence ID" value="NZ_CP095551.1"/>
</dbReference>
<dbReference type="Proteomes" id="UP001597318">
    <property type="component" value="Unassembled WGS sequence"/>
</dbReference>
<evidence type="ECO:0000313" key="2">
    <source>
        <dbReference type="Proteomes" id="UP001597318"/>
    </source>
</evidence>
<dbReference type="InterPro" id="IPR017034">
    <property type="entry name" value="Abi_system_AbiD/AbiF"/>
</dbReference>
<reference evidence="2" key="1">
    <citation type="journal article" date="2019" name="Int. J. Syst. Evol. Microbiol.">
        <title>The Global Catalogue of Microorganisms (GCM) 10K type strain sequencing project: providing services to taxonomists for standard genome sequencing and annotation.</title>
        <authorList>
            <consortium name="The Broad Institute Genomics Platform"/>
            <consortium name="The Broad Institute Genome Sequencing Center for Infectious Disease"/>
            <person name="Wu L."/>
            <person name="Ma J."/>
        </authorList>
    </citation>
    <scope>NUCLEOTIDE SEQUENCE [LARGE SCALE GENOMIC DNA]</scope>
    <source>
        <strain evidence="2">CGMCC 1.15474</strain>
    </source>
</reference>
<dbReference type="EMBL" id="JBHUIK010000007">
    <property type="protein sequence ID" value="MFD2216554.1"/>
    <property type="molecule type" value="Genomic_DNA"/>
</dbReference>
<organism evidence="1 2">
    <name type="scientific">Metabacillus endolithicus</name>
    <dbReference type="NCBI Taxonomy" id="1535204"/>
    <lineage>
        <taxon>Bacteria</taxon>
        <taxon>Bacillati</taxon>
        <taxon>Bacillota</taxon>
        <taxon>Bacilli</taxon>
        <taxon>Bacillales</taxon>
        <taxon>Bacillaceae</taxon>
        <taxon>Metabacillus</taxon>
    </lineage>
</organism>
<dbReference type="Pfam" id="PF07751">
    <property type="entry name" value="Abi_2"/>
    <property type="match status" value="1"/>
</dbReference>
<proteinExistence type="predicted"/>
<gene>
    <name evidence="1" type="ORF">ACFSKK_23030</name>
</gene>
<comment type="caution">
    <text evidence="1">The sequence shown here is derived from an EMBL/GenBank/DDBJ whole genome shotgun (WGS) entry which is preliminary data.</text>
</comment>
<dbReference type="InterPro" id="IPR011664">
    <property type="entry name" value="Abi_system_AbiD/AbiF-like"/>
</dbReference>
<protein>
    <submittedName>
        <fullName evidence="1">Abi family protein</fullName>
    </submittedName>
</protein>
<accession>A0ABW5C3P7</accession>
<dbReference type="PIRSF" id="PIRSF034934">
    <property type="entry name" value="AbiF_AbiD"/>
    <property type="match status" value="1"/>
</dbReference>
<evidence type="ECO:0000313" key="1">
    <source>
        <dbReference type="EMBL" id="MFD2216554.1"/>
    </source>
</evidence>